<organism evidence="2 3">
    <name type="scientific">Mucilaginibacter pedocola</name>
    <dbReference type="NCBI Taxonomy" id="1792845"/>
    <lineage>
        <taxon>Bacteria</taxon>
        <taxon>Pseudomonadati</taxon>
        <taxon>Bacteroidota</taxon>
        <taxon>Sphingobacteriia</taxon>
        <taxon>Sphingobacteriales</taxon>
        <taxon>Sphingobacteriaceae</taxon>
        <taxon>Mucilaginibacter</taxon>
    </lineage>
</organism>
<protein>
    <submittedName>
        <fullName evidence="2">Uncharacterized protein</fullName>
    </submittedName>
</protein>
<feature type="transmembrane region" description="Helical" evidence="1">
    <location>
        <begin position="42"/>
        <end position="70"/>
    </location>
</feature>
<dbReference type="STRING" id="1792845.BC343_19400"/>
<reference evidence="2 3" key="1">
    <citation type="submission" date="2016-07" db="EMBL/GenBank/DDBJ databases">
        <title>Genomic analysis of zinc-resistant bacterium Mucilaginibacter pedocola TBZ30.</title>
        <authorList>
            <person name="Huang J."/>
            <person name="Tang J."/>
        </authorList>
    </citation>
    <scope>NUCLEOTIDE SEQUENCE [LARGE SCALE GENOMIC DNA]</scope>
    <source>
        <strain evidence="2 3">TBZ30</strain>
    </source>
</reference>
<dbReference type="AlphaFoldDB" id="A0A1S9P6Y6"/>
<dbReference type="EMBL" id="MBTF01000039">
    <property type="protein sequence ID" value="OOQ56597.1"/>
    <property type="molecule type" value="Genomic_DNA"/>
</dbReference>
<name>A0A1S9P6Y6_9SPHI</name>
<gene>
    <name evidence="2" type="ORF">BC343_19400</name>
</gene>
<keyword evidence="1" id="KW-0812">Transmembrane</keyword>
<evidence type="ECO:0000256" key="1">
    <source>
        <dbReference type="SAM" id="Phobius"/>
    </source>
</evidence>
<evidence type="ECO:0000313" key="3">
    <source>
        <dbReference type="Proteomes" id="UP000189739"/>
    </source>
</evidence>
<dbReference type="Proteomes" id="UP000189739">
    <property type="component" value="Unassembled WGS sequence"/>
</dbReference>
<evidence type="ECO:0000313" key="2">
    <source>
        <dbReference type="EMBL" id="OOQ56597.1"/>
    </source>
</evidence>
<keyword evidence="1" id="KW-0472">Membrane</keyword>
<keyword evidence="1" id="KW-1133">Transmembrane helix</keyword>
<keyword evidence="3" id="KW-1185">Reference proteome</keyword>
<sequence length="80" mass="8953">MTTAICGTCLILLYLFIRYRVNRRRFGRRGIAGLQQFRSYRHFVVVATLESIVMIAAKLCGLAGLVLLAAAGFNHLKIKP</sequence>
<comment type="caution">
    <text evidence="2">The sequence shown here is derived from an EMBL/GenBank/DDBJ whole genome shotgun (WGS) entry which is preliminary data.</text>
</comment>
<accession>A0A1S9P6Y6</accession>
<proteinExistence type="predicted"/>